<dbReference type="Proteomes" id="UP001633002">
    <property type="component" value="Unassembled WGS sequence"/>
</dbReference>
<protein>
    <submittedName>
        <fullName evidence="2">Uncharacterized protein</fullName>
    </submittedName>
</protein>
<gene>
    <name evidence="2" type="ORF">R1sor_025548</name>
</gene>
<dbReference type="EMBL" id="JBJQOH010000008">
    <property type="protein sequence ID" value="KAL3675600.1"/>
    <property type="molecule type" value="Genomic_DNA"/>
</dbReference>
<reference evidence="2 3" key="1">
    <citation type="submission" date="2024-09" db="EMBL/GenBank/DDBJ databases">
        <title>Chromosome-scale assembly of Riccia sorocarpa.</title>
        <authorList>
            <person name="Paukszto L."/>
        </authorList>
    </citation>
    <scope>NUCLEOTIDE SEQUENCE [LARGE SCALE GENOMIC DNA]</scope>
    <source>
        <strain evidence="2">LP-2024</strain>
        <tissue evidence="2">Aerial parts of the thallus</tissue>
    </source>
</reference>
<feature type="compositionally biased region" description="Polar residues" evidence="1">
    <location>
        <begin position="51"/>
        <end position="61"/>
    </location>
</feature>
<feature type="compositionally biased region" description="Basic and acidic residues" evidence="1">
    <location>
        <begin position="160"/>
        <end position="170"/>
    </location>
</feature>
<sequence length="334" mass="36328">MGSVEKEGGGGARKQDDSVGWTARDPASGHEPMARGSWGQERVRGKGEQTVGGTRNLTQGRQDGGVSNEVANPNSFQAWWKFSKDRTQTCVWLSAEENGDDDQEHNAEANLEEKREYDPHIGESVGTEGTGDSLETEAVSLGSPEDEEDTLEIENQSQQMKEELISEKKQTGSTSGRDIRRKGKENWGAEQEPKANPFQIGVSVLDDGGAQPDVAFLSPPAVPCKGGRGPKKKEGGEGKSKLHRSKPGAMATRTREYNSLLVTVAPEKRRALGEVDWNGCRLSDSVDCFLDLEDDTHRERKLRDEGLSQIRQVLNFASQNGGGTSQGSEAAMEL</sequence>
<evidence type="ECO:0000256" key="1">
    <source>
        <dbReference type="SAM" id="MobiDB-lite"/>
    </source>
</evidence>
<feature type="compositionally biased region" description="Basic and acidic residues" evidence="1">
    <location>
        <begin position="184"/>
        <end position="193"/>
    </location>
</feature>
<feature type="compositionally biased region" description="Basic and acidic residues" evidence="1">
    <location>
        <begin position="1"/>
        <end position="17"/>
    </location>
</feature>
<feature type="compositionally biased region" description="Basic and acidic residues" evidence="1">
    <location>
        <begin position="104"/>
        <end position="121"/>
    </location>
</feature>
<evidence type="ECO:0000313" key="2">
    <source>
        <dbReference type="EMBL" id="KAL3675600.1"/>
    </source>
</evidence>
<feature type="region of interest" description="Disordered" evidence="1">
    <location>
        <begin position="211"/>
        <end position="254"/>
    </location>
</feature>
<feature type="region of interest" description="Disordered" evidence="1">
    <location>
        <begin position="95"/>
        <end position="195"/>
    </location>
</feature>
<keyword evidence="3" id="KW-1185">Reference proteome</keyword>
<name>A0ABD3G8Z1_9MARC</name>
<proteinExistence type="predicted"/>
<dbReference type="AlphaFoldDB" id="A0ABD3G8Z1"/>
<organism evidence="2 3">
    <name type="scientific">Riccia sorocarpa</name>
    <dbReference type="NCBI Taxonomy" id="122646"/>
    <lineage>
        <taxon>Eukaryota</taxon>
        <taxon>Viridiplantae</taxon>
        <taxon>Streptophyta</taxon>
        <taxon>Embryophyta</taxon>
        <taxon>Marchantiophyta</taxon>
        <taxon>Marchantiopsida</taxon>
        <taxon>Marchantiidae</taxon>
        <taxon>Marchantiales</taxon>
        <taxon>Ricciaceae</taxon>
        <taxon>Riccia</taxon>
    </lineage>
</organism>
<comment type="caution">
    <text evidence="2">The sequence shown here is derived from an EMBL/GenBank/DDBJ whole genome shotgun (WGS) entry which is preliminary data.</text>
</comment>
<feature type="region of interest" description="Disordered" evidence="1">
    <location>
        <begin position="1"/>
        <end position="71"/>
    </location>
</feature>
<accession>A0ABD3G8Z1</accession>
<evidence type="ECO:0000313" key="3">
    <source>
        <dbReference type="Proteomes" id="UP001633002"/>
    </source>
</evidence>